<keyword evidence="1" id="KW-0732">Signal</keyword>
<dbReference type="Proteomes" id="UP000001880">
    <property type="component" value="Chromosome"/>
</dbReference>
<evidence type="ECO:0000256" key="1">
    <source>
        <dbReference type="SAM" id="SignalP"/>
    </source>
</evidence>
<reference evidence="2 3" key="1">
    <citation type="journal article" date="2010" name="Stand. Genomic Sci.">
        <title>Complete genome sequence of Haliangium ochraceum type strain (SMP-2).</title>
        <authorList>
            <consortium name="US DOE Joint Genome Institute (JGI-PGF)"/>
            <person name="Ivanova N."/>
            <person name="Daum C."/>
            <person name="Lang E."/>
            <person name="Abt B."/>
            <person name="Kopitz M."/>
            <person name="Saunders E."/>
            <person name="Lapidus A."/>
            <person name="Lucas S."/>
            <person name="Glavina Del Rio T."/>
            <person name="Nolan M."/>
            <person name="Tice H."/>
            <person name="Copeland A."/>
            <person name="Cheng J.F."/>
            <person name="Chen F."/>
            <person name="Bruce D."/>
            <person name="Goodwin L."/>
            <person name="Pitluck S."/>
            <person name="Mavromatis K."/>
            <person name="Pati A."/>
            <person name="Mikhailova N."/>
            <person name="Chen A."/>
            <person name="Palaniappan K."/>
            <person name="Land M."/>
            <person name="Hauser L."/>
            <person name="Chang Y.J."/>
            <person name="Jeffries C.D."/>
            <person name="Detter J.C."/>
            <person name="Brettin T."/>
            <person name="Rohde M."/>
            <person name="Goker M."/>
            <person name="Bristow J."/>
            <person name="Markowitz V."/>
            <person name="Eisen J.A."/>
            <person name="Hugenholtz P."/>
            <person name="Kyrpides N.C."/>
            <person name="Klenk H.P."/>
        </authorList>
    </citation>
    <scope>NUCLEOTIDE SEQUENCE [LARGE SCALE GENOMIC DNA]</scope>
    <source>
        <strain evidence="3">DSM 14365 / CIP 107738 / JCM 11303 / AJ 13395 / SMP-2</strain>
    </source>
</reference>
<proteinExistence type="predicted"/>
<evidence type="ECO:0000313" key="2">
    <source>
        <dbReference type="EMBL" id="ACY12787.1"/>
    </source>
</evidence>
<feature type="chain" id="PRO_5003011227" evidence="1">
    <location>
        <begin position="33"/>
        <end position="308"/>
    </location>
</feature>
<dbReference type="STRING" id="502025.Hoch_0146"/>
<dbReference type="EMBL" id="CP001804">
    <property type="protein sequence ID" value="ACY12787.1"/>
    <property type="molecule type" value="Genomic_DNA"/>
</dbReference>
<dbReference type="HOGENOM" id="CLU_902451_0_0_7"/>
<accession>D0LGP1</accession>
<keyword evidence="3" id="KW-1185">Reference proteome</keyword>
<dbReference type="eggNOG" id="ENOG503171A">
    <property type="taxonomic scope" value="Bacteria"/>
</dbReference>
<organism evidence="2 3">
    <name type="scientific">Haliangium ochraceum (strain DSM 14365 / JCM 11303 / SMP-2)</name>
    <dbReference type="NCBI Taxonomy" id="502025"/>
    <lineage>
        <taxon>Bacteria</taxon>
        <taxon>Pseudomonadati</taxon>
        <taxon>Myxococcota</taxon>
        <taxon>Polyangia</taxon>
        <taxon>Haliangiales</taxon>
        <taxon>Kofleriaceae</taxon>
        <taxon>Haliangium</taxon>
    </lineage>
</organism>
<evidence type="ECO:0000313" key="3">
    <source>
        <dbReference type="Proteomes" id="UP000001880"/>
    </source>
</evidence>
<dbReference type="KEGG" id="hoh:Hoch_0146"/>
<gene>
    <name evidence="2" type="ordered locus">Hoch_0146</name>
</gene>
<sequence>MKLAALHPGRRASWAGLGLIASALLAAAPALADSPSDYLGAREVAMGDGLRADARGAAAATLNPAGLALNRELVFEGSYGYLADDPDAHVVAASGCDSTVPIPGCFQYRYFRRSPVDGEARFRVHEFSTSLARAFGQVASAGVTIKYIDEAGPEGDDSGIAVDGGILLRAHSVAQLAVVGYNLVTFDETNYARAVGAGLAVRPLPALAVTADGLWQLGQDGSTGRYGGGAEYFISTTNGQSGYPLRAGVVHDVAEDATYVSAGLGIASSSVGIDLGGRKQIGGDGFDIVANLRIFGPRMAQDGNRYYQ</sequence>
<protein>
    <submittedName>
        <fullName evidence="2">Uncharacterized protein</fullName>
    </submittedName>
</protein>
<name>D0LGP1_HALO1</name>
<dbReference type="RefSeq" id="WP_012825414.1">
    <property type="nucleotide sequence ID" value="NC_013440.1"/>
</dbReference>
<dbReference type="AlphaFoldDB" id="D0LGP1"/>
<feature type="signal peptide" evidence="1">
    <location>
        <begin position="1"/>
        <end position="32"/>
    </location>
</feature>
<dbReference type="Gene3D" id="2.40.160.60">
    <property type="entry name" value="Outer membrane protein transport protein (OMPP1/FadL/TodX)"/>
    <property type="match status" value="1"/>
</dbReference>